<sequence>MPQNLLSRVAKERFLLFIWFTCVCKLNNSYKPQVNKTCLCLTHLETSVKSPLQCDNLLHIKHQREWIFTDEMTNSRTKEIIANKTISLMLNIKASFPVNQKEKKNNLACLMRTISGHVSRSSQHLLI</sequence>
<comment type="caution">
    <text evidence="2">The sequence shown here is derived from an EMBL/GenBank/DDBJ whole genome shotgun (WGS) entry which is preliminary data.</text>
</comment>
<evidence type="ECO:0000313" key="2">
    <source>
        <dbReference type="EMBL" id="MEQ2254716.1"/>
    </source>
</evidence>
<evidence type="ECO:0000313" key="3">
    <source>
        <dbReference type="Proteomes" id="UP001482620"/>
    </source>
</evidence>
<organism evidence="2 3">
    <name type="scientific">Ilyodon furcidens</name>
    <name type="common">goldbreast splitfin</name>
    <dbReference type="NCBI Taxonomy" id="33524"/>
    <lineage>
        <taxon>Eukaryota</taxon>
        <taxon>Metazoa</taxon>
        <taxon>Chordata</taxon>
        <taxon>Craniata</taxon>
        <taxon>Vertebrata</taxon>
        <taxon>Euteleostomi</taxon>
        <taxon>Actinopterygii</taxon>
        <taxon>Neopterygii</taxon>
        <taxon>Teleostei</taxon>
        <taxon>Neoteleostei</taxon>
        <taxon>Acanthomorphata</taxon>
        <taxon>Ovalentaria</taxon>
        <taxon>Atherinomorphae</taxon>
        <taxon>Cyprinodontiformes</taxon>
        <taxon>Goodeidae</taxon>
        <taxon>Ilyodon</taxon>
    </lineage>
</organism>
<reference evidence="2 3" key="1">
    <citation type="submission" date="2021-06" db="EMBL/GenBank/DDBJ databases">
        <authorList>
            <person name="Palmer J.M."/>
        </authorList>
    </citation>
    <scope>NUCLEOTIDE SEQUENCE [LARGE SCALE GENOMIC DNA]</scope>
    <source>
        <strain evidence="3">if_2019</strain>
        <tissue evidence="2">Muscle</tissue>
    </source>
</reference>
<keyword evidence="3" id="KW-1185">Reference proteome</keyword>
<accession>A0ABV0VBN2</accession>
<protein>
    <recommendedName>
        <fullName evidence="4">Secreted protein</fullName>
    </recommendedName>
</protein>
<proteinExistence type="predicted"/>
<feature type="signal peptide" evidence="1">
    <location>
        <begin position="1"/>
        <end position="29"/>
    </location>
</feature>
<gene>
    <name evidence="2" type="ORF">ILYODFUR_006397</name>
</gene>
<keyword evidence="1" id="KW-0732">Signal</keyword>
<feature type="chain" id="PRO_5045885589" description="Secreted protein" evidence="1">
    <location>
        <begin position="30"/>
        <end position="127"/>
    </location>
</feature>
<dbReference type="Proteomes" id="UP001482620">
    <property type="component" value="Unassembled WGS sequence"/>
</dbReference>
<evidence type="ECO:0008006" key="4">
    <source>
        <dbReference type="Google" id="ProtNLM"/>
    </source>
</evidence>
<evidence type="ECO:0000256" key="1">
    <source>
        <dbReference type="SAM" id="SignalP"/>
    </source>
</evidence>
<name>A0ABV0VBN2_9TELE</name>
<dbReference type="EMBL" id="JAHRIQ010104660">
    <property type="protein sequence ID" value="MEQ2254716.1"/>
    <property type="molecule type" value="Genomic_DNA"/>
</dbReference>